<feature type="region of interest" description="Disordered" evidence="4">
    <location>
        <begin position="15"/>
        <end position="39"/>
    </location>
</feature>
<feature type="repeat" description="PPR" evidence="3">
    <location>
        <begin position="588"/>
        <end position="622"/>
    </location>
</feature>
<comment type="similarity">
    <text evidence="1">Belongs to the PPR family. P subfamily.</text>
</comment>
<feature type="compositionally biased region" description="Low complexity" evidence="4">
    <location>
        <begin position="15"/>
        <end position="26"/>
    </location>
</feature>
<dbReference type="PANTHER" id="PTHR47447:SF28">
    <property type="entry name" value="PENTACOTRIPEPTIDE-REPEAT REGION OF PRORP DOMAIN-CONTAINING PROTEIN"/>
    <property type="match status" value="1"/>
</dbReference>
<protein>
    <submittedName>
        <fullName evidence="5">Pentatricopeptide repeat-containing protein</fullName>
    </submittedName>
</protein>
<gene>
    <name evidence="5" type="ORF">Cni_G17231</name>
</gene>
<reference evidence="5 6" key="1">
    <citation type="submission" date="2023-10" db="EMBL/GenBank/DDBJ databases">
        <title>Chromosome-scale genome assembly provides insights into flower coloration mechanisms of Canna indica.</title>
        <authorList>
            <person name="Li C."/>
        </authorList>
    </citation>
    <scope>NUCLEOTIDE SEQUENCE [LARGE SCALE GENOMIC DNA]</scope>
    <source>
        <tissue evidence="5">Flower</tissue>
    </source>
</reference>
<evidence type="ECO:0000256" key="1">
    <source>
        <dbReference type="ARBA" id="ARBA00007626"/>
    </source>
</evidence>
<evidence type="ECO:0000256" key="3">
    <source>
        <dbReference type="PROSITE-ProRule" id="PRU00708"/>
    </source>
</evidence>
<dbReference type="AlphaFoldDB" id="A0AAQ3KGN7"/>
<feature type="repeat" description="PPR" evidence="3">
    <location>
        <begin position="330"/>
        <end position="364"/>
    </location>
</feature>
<organism evidence="5 6">
    <name type="scientific">Canna indica</name>
    <name type="common">Indian-shot</name>
    <dbReference type="NCBI Taxonomy" id="4628"/>
    <lineage>
        <taxon>Eukaryota</taxon>
        <taxon>Viridiplantae</taxon>
        <taxon>Streptophyta</taxon>
        <taxon>Embryophyta</taxon>
        <taxon>Tracheophyta</taxon>
        <taxon>Spermatophyta</taxon>
        <taxon>Magnoliopsida</taxon>
        <taxon>Liliopsida</taxon>
        <taxon>Zingiberales</taxon>
        <taxon>Cannaceae</taxon>
        <taxon>Canna</taxon>
    </lineage>
</organism>
<keyword evidence="6" id="KW-1185">Reference proteome</keyword>
<dbReference type="Gene3D" id="1.25.40.10">
    <property type="entry name" value="Tetratricopeptide repeat domain"/>
    <property type="match status" value="3"/>
</dbReference>
<dbReference type="Proteomes" id="UP001327560">
    <property type="component" value="Chromosome 5"/>
</dbReference>
<proteinExistence type="inferred from homology"/>
<dbReference type="InterPro" id="IPR002885">
    <property type="entry name" value="PPR_rpt"/>
</dbReference>
<sequence length="852" mass="96020">MAYLVAAAVSSSAVLSPTSSANPNRKPSSRPHRKRRRASPKPLLFDVRLDLTCLPRHTVRGTPPSPAASPTGDLLKYYARLASKLAKNGKLRDFLMIAESVLTSDAVAADSPQFVARINPRLISEGILSLLRDGNLCEVVEFVSEAARIGFCPPSLFHEPALEALGLECRRLVDKGRLEECVELMETLAGYQFSVKDIVDPDYGLSKIIHTRDPDLAVRYASVFSHSQLLFCTILEEFGKKRDMDSATRTFENFKKKSGGINMFACRAMIDVCGLCGDFLKSRSIFEELLSQDITPNIYVFNSLMNVNAHDLSYTFRVYKHMQNLGITVDVTSYNILLKACCNAKRVDLAQGIYGEIRHMASKGALKLDVFTYSTMIKVFADAKMWQMALSIKEDMLSANVNPNIVTWSSLLSACANAGLVDHAIQLFEEMLMTGCEPNAYCCNILLHACVESCQYDRAFRLFYAWKEAGFKICFSDKSMRLDYGALATKSRDENISCKLEPLQDVEPSHAPMVVPFRPTVSTFNILMKACGTDYYRAKALMDEMKTMSLTPNCISWSTLINIYGVAQNVRGAMQAFRALQDGGMKLDVVAYTTAIKACVQNNNLKEAYSLFEEMKRYQIRPNWVTYNTLLRARNRYGSLHEVQQCLAIYQDMRKAGYQANDYYLKELIEEWCEGVLCSKDQSRNLLDNYSGTDSRKPYNLLLEKVAIHLQRDVGDSQSIDIRGLTKVEARIVVLSVLRMIREKYLLGKAIEDDIIIITEPRKQAMDSTHRELDVQHCIARVLRDDLGLDVRSGHNPPDDILRNPSVIPSKIKAKDSKFQARRPQDLGNLKVTRESLVCWLQKKGRHLKADH</sequence>
<evidence type="ECO:0000256" key="4">
    <source>
        <dbReference type="SAM" id="MobiDB-lite"/>
    </source>
</evidence>
<dbReference type="PANTHER" id="PTHR47447">
    <property type="entry name" value="OS03G0856100 PROTEIN"/>
    <property type="match status" value="1"/>
</dbReference>
<feature type="repeat" description="PPR" evidence="3">
    <location>
        <begin position="404"/>
        <end position="438"/>
    </location>
</feature>
<dbReference type="InterPro" id="IPR011990">
    <property type="entry name" value="TPR-like_helical_dom_sf"/>
</dbReference>
<evidence type="ECO:0000313" key="5">
    <source>
        <dbReference type="EMBL" id="WOL08478.1"/>
    </source>
</evidence>
<evidence type="ECO:0000256" key="2">
    <source>
        <dbReference type="ARBA" id="ARBA00022737"/>
    </source>
</evidence>
<accession>A0AAQ3KGN7</accession>
<dbReference type="EMBL" id="CP136894">
    <property type="protein sequence ID" value="WOL08478.1"/>
    <property type="molecule type" value="Genomic_DNA"/>
</dbReference>
<feature type="repeat" description="PPR" evidence="3">
    <location>
        <begin position="369"/>
        <end position="403"/>
    </location>
</feature>
<evidence type="ECO:0000313" key="6">
    <source>
        <dbReference type="Proteomes" id="UP001327560"/>
    </source>
</evidence>
<feature type="compositionally biased region" description="Basic residues" evidence="4">
    <location>
        <begin position="27"/>
        <end position="39"/>
    </location>
</feature>
<name>A0AAQ3KGN7_9LILI</name>
<dbReference type="PROSITE" id="PS51375">
    <property type="entry name" value="PPR"/>
    <property type="match status" value="6"/>
</dbReference>
<dbReference type="Pfam" id="PF13041">
    <property type="entry name" value="PPR_2"/>
    <property type="match status" value="2"/>
</dbReference>
<feature type="repeat" description="PPR" evidence="3">
    <location>
        <begin position="262"/>
        <end position="296"/>
    </location>
</feature>
<feature type="repeat" description="PPR" evidence="3">
    <location>
        <begin position="439"/>
        <end position="473"/>
    </location>
</feature>
<dbReference type="Pfam" id="PF01535">
    <property type="entry name" value="PPR"/>
    <property type="match status" value="3"/>
</dbReference>
<keyword evidence="2" id="KW-0677">Repeat</keyword>
<dbReference type="Pfam" id="PF13812">
    <property type="entry name" value="PPR_3"/>
    <property type="match status" value="1"/>
</dbReference>
<dbReference type="NCBIfam" id="TIGR00756">
    <property type="entry name" value="PPR"/>
    <property type="match status" value="5"/>
</dbReference>